<dbReference type="AlphaFoldDB" id="A0A1T5M5H7"/>
<gene>
    <name evidence="2" type="ORF">SAMN05660236_4370</name>
</gene>
<protein>
    <recommendedName>
        <fullName evidence="4">DUF3828 domain-containing protein</fullName>
    </recommendedName>
</protein>
<evidence type="ECO:0008006" key="4">
    <source>
        <dbReference type="Google" id="ProtNLM"/>
    </source>
</evidence>
<organism evidence="2 3">
    <name type="scientific">Ohtaekwangia koreensis</name>
    <dbReference type="NCBI Taxonomy" id="688867"/>
    <lineage>
        <taxon>Bacteria</taxon>
        <taxon>Pseudomonadati</taxon>
        <taxon>Bacteroidota</taxon>
        <taxon>Cytophagia</taxon>
        <taxon>Cytophagales</taxon>
        <taxon>Fulvivirgaceae</taxon>
        <taxon>Ohtaekwangia</taxon>
    </lineage>
</organism>
<name>A0A1T5M5H7_9BACT</name>
<feature type="signal peptide" evidence="1">
    <location>
        <begin position="1"/>
        <end position="21"/>
    </location>
</feature>
<evidence type="ECO:0000313" key="2">
    <source>
        <dbReference type="EMBL" id="SKC83119.1"/>
    </source>
</evidence>
<keyword evidence="1" id="KW-0732">Signal</keyword>
<accession>A0A1T5M5H7</accession>
<evidence type="ECO:0000313" key="3">
    <source>
        <dbReference type="Proteomes" id="UP000190961"/>
    </source>
</evidence>
<dbReference type="Proteomes" id="UP000190961">
    <property type="component" value="Unassembled WGS sequence"/>
</dbReference>
<proteinExistence type="predicted"/>
<reference evidence="2 3" key="1">
    <citation type="submission" date="2017-02" db="EMBL/GenBank/DDBJ databases">
        <authorList>
            <person name="Peterson S.W."/>
        </authorList>
    </citation>
    <scope>NUCLEOTIDE SEQUENCE [LARGE SCALE GENOMIC DNA]</scope>
    <source>
        <strain evidence="2 3">DSM 25262</strain>
    </source>
</reference>
<dbReference type="EMBL" id="FUZU01000003">
    <property type="protein sequence ID" value="SKC83119.1"/>
    <property type="molecule type" value="Genomic_DNA"/>
</dbReference>
<keyword evidence="3" id="KW-1185">Reference proteome</keyword>
<dbReference type="OrthoDB" id="9922729at2"/>
<evidence type="ECO:0000256" key="1">
    <source>
        <dbReference type="SAM" id="SignalP"/>
    </source>
</evidence>
<dbReference type="RefSeq" id="WP_079688903.1">
    <property type="nucleotide sequence ID" value="NZ_FUZU01000003.1"/>
</dbReference>
<feature type="chain" id="PRO_5010581732" description="DUF3828 domain-containing protein" evidence="1">
    <location>
        <begin position="22"/>
        <end position="135"/>
    </location>
</feature>
<sequence length="135" mass="15403">MHSLTLTSLLFILTISFDARAQDEKAIRQATDEFMIAMTNWDNLQPYISSDYLKEKNLGDKKINQFMVEKYQIVKVDKASSTIEIDHGKGQFCTRIVLEFVSDKADGKLRILPPDVTADSKMVNPWKSAEKLCVK</sequence>